<dbReference type="KEGG" id="dsy:DSY3293"/>
<protein>
    <recommendedName>
        <fullName evidence="1">IstB-like ATP-binding domain-containing protein</fullName>
    </recommendedName>
</protein>
<keyword evidence="3" id="KW-1185">Reference proteome</keyword>
<dbReference type="GO" id="GO:0005524">
    <property type="term" value="F:ATP binding"/>
    <property type="evidence" value="ECO:0007669"/>
    <property type="project" value="InterPro"/>
</dbReference>
<dbReference type="HOGENOM" id="CLU_062999_8_3_9"/>
<evidence type="ECO:0000259" key="1">
    <source>
        <dbReference type="Pfam" id="PF01695"/>
    </source>
</evidence>
<accession>Q24SB0</accession>
<organism evidence="2 3">
    <name type="scientific">Desulfitobacterium hafniense (strain Y51)</name>
    <dbReference type="NCBI Taxonomy" id="138119"/>
    <lineage>
        <taxon>Bacteria</taxon>
        <taxon>Bacillati</taxon>
        <taxon>Bacillota</taxon>
        <taxon>Clostridia</taxon>
        <taxon>Eubacteriales</taxon>
        <taxon>Desulfitobacteriaceae</taxon>
        <taxon>Desulfitobacterium</taxon>
    </lineage>
</organism>
<sequence>MSLLILDEWLLVPLTQTEARDLLEIIEARHKKGSTIFSSQFSPAGWHGKIGEDTLADAILDRIVHDSYTIMIDGEDSMRKRKGIPD</sequence>
<dbReference type="AlphaFoldDB" id="Q24SB0"/>
<dbReference type="Pfam" id="PF01695">
    <property type="entry name" value="IstB_IS21"/>
    <property type="match status" value="1"/>
</dbReference>
<dbReference type="EMBL" id="AP008230">
    <property type="protein sequence ID" value="BAE85082.1"/>
    <property type="molecule type" value="Genomic_DNA"/>
</dbReference>
<gene>
    <name evidence="2" type="ordered locus">DSY3293</name>
</gene>
<evidence type="ECO:0000313" key="2">
    <source>
        <dbReference type="EMBL" id="BAE85082.1"/>
    </source>
</evidence>
<feature type="domain" description="IstB-like ATP-binding" evidence="1">
    <location>
        <begin position="1"/>
        <end position="82"/>
    </location>
</feature>
<dbReference type="STRING" id="138119.DSY3293"/>
<proteinExistence type="predicted"/>
<dbReference type="Gene3D" id="3.40.50.300">
    <property type="entry name" value="P-loop containing nucleotide triphosphate hydrolases"/>
    <property type="match status" value="1"/>
</dbReference>
<name>Q24SB0_DESHY</name>
<dbReference type="InterPro" id="IPR027417">
    <property type="entry name" value="P-loop_NTPase"/>
</dbReference>
<evidence type="ECO:0000313" key="3">
    <source>
        <dbReference type="Proteomes" id="UP000001946"/>
    </source>
</evidence>
<reference evidence="2 3" key="1">
    <citation type="journal article" date="2006" name="J. Bacteriol.">
        <title>Complete genome sequence of the dehalorespiring bacterium Desulfitobacterium hafniense Y51 and comparison with Dehalococcoides ethenogenes 195.</title>
        <authorList>
            <person name="Nonaka H."/>
            <person name="Keresztes G."/>
            <person name="Shinoda Y."/>
            <person name="Ikenaga Y."/>
            <person name="Abe M."/>
            <person name="Naito K."/>
            <person name="Inatomi K."/>
            <person name="Furukawa K."/>
            <person name="Inui M."/>
            <person name="Yukawa H."/>
        </authorList>
    </citation>
    <scope>NUCLEOTIDE SEQUENCE [LARGE SCALE GENOMIC DNA]</scope>
    <source>
        <strain evidence="2 3">Y51</strain>
    </source>
</reference>
<dbReference type="InterPro" id="IPR002611">
    <property type="entry name" value="IstB_ATP-bd"/>
</dbReference>
<dbReference type="Proteomes" id="UP000001946">
    <property type="component" value="Chromosome"/>
</dbReference>
<dbReference type="eggNOG" id="COG1484">
    <property type="taxonomic scope" value="Bacteria"/>
</dbReference>